<protein>
    <submittedName>
        <fullName evidence="1">Uncharacterized protein</fullName>
    </submittedName>
</protein>
<dbReference type="VEuPathDB" id="AmoebaDB:NfTy_067020"/>
<proteinExistence type="predicted"/>
<evidence type="ECO:0000313" key="2">
    <source>
        <dbReference type="Proteomes" id="UP000444721"/>
    </source>
</evidence>
<comment type="caution">
    <text evidence="1">The sequence shown here is derived from an EMBL/GenBank/DDBJ whole genome shotgun (WGS) entry which is preliminary data.</text>
</comment>
<dbReference type="VEuPathDB" id="AmoebaDB:NF0132200"/>
<dbReference type="Proteomes" id="UP000444721">
    <property type="component" value="Unassembled WGS sequence"/>
</dbReference>
<dbReference type="EMBL" id="VFQX01000050">
    <property type="protein sequence ID" value="KAF0974890.1"/>
    <property type="molecule type" value="Genomic_DNA"/>
</dbReference>
<evidence type="ECO:0000313" key="1">
    <source>
        <dbReference type="EMBL" id="KAF0974890.1"/>
    </source>
</evidence>
<dbReference type="AlphaFoldDB" id="A0A6A5BLK0"/>
<organism evidence="1 2">
    <name type="scientific">Naegleria fowleri</name>
    <name type="common">Brain eating amoeba</name>
    <dbReference type="NCBI Taxonomy" id="5763"/>
    <lineage>
        <taxon>Eukaryota</taxon>
        <taxon>Discoba</taxon>
        <taxon>Heterolobosea</taxon>
        <taxon>Tetramitia</taxon>
        <taxon>Eutetramitia</taxon>
        <taxon>Vahlkampfiidae</taxon>
        <taxon>Naegleria</taxon>
    </lineage>
</organism>
<dbReference type="RefSeq" id="XP_044559603.1">
    <property type="nucleotide sequence ID" value="XM_044709650.1"/>
</dbReference>
<dbReference type="VEuPathDB" id="AmoebaDB:FDP41_006057"/>
<reference evidence="1 2" key="1">
    <citation type="journal article" date="2019" name="Sci. Rep.">
        <title>Nanopore sequencing improves the draft genome of the human pathogenic amoeba Naegleria fowleri.</title>
        <authorList>
            <person name="Liechti N."/>
            <person name="Schurch N."/>
            <person name="Bruggmann R."/>
            <person name="Wittwer M."/>
        </authorList>
    </citation>
    <scope>NUCLEOTIDE SEQUENCE [LARGE SCALE GENOMIC DNA]</scope>
    <source>
        <strain evidence="1 2">ATCC 30894</strain>
    </source>
</reference>
<gene>
    <name evidence="1" type="ORF">FDP41_006057</name>
</gene>
<name>A0A6A5BLK0_NAEFO</name>
<dbReference type="GeneID" id="68113275"/>
<sequence length="226" mass="26655">MGDYEDYSFTYASALLHPQLSRMTSRKLFEFSQDERSKWGFSDRLLTSIQNGTHTLIDSPDALKRWVENFGSIELDNEKVESRFSYFNLDTIANRKDREAYLKIILNDIDLWYHELNNNNSRYFSIYKDTVKDINTEDRTSRPKVATYAQALTNIRSEIKEDSKMNEDLTMKNASMPFSIYLERTMHSISVMHLKRSTLVQVQPLVDHSKFAKYFGISRLKELFRI</sequence>
<accession>A0A6A5BLK0</accession>
<keyword evidence="2" id="KW-1185">Reference proteome</keyword>